<protein>
    <submittedName>
        <fullName evidence="2">Uncharacterized protein</fullName>
    </submittedName>
</protein>
<dbReference type="EMBL" id="MAYS01000142">
    <property type="protein sequence ID" value="OFC63026.1"/>
    <property type="molecule type" value="Genomic_DNA"/>
</dbReference>
<keyword evidence="1" id="KW-1133">Transmembrane helix</keyword>
<proteinExistence type="predicted"/>
<reference evidence="2 3" key="1">
    <citation type="submission" date="2016-07" db="EMBL/GenBank/DDBJ databases">
        <authorList>
            <person name="Yuval B."/>
        </authorList>
    </citation>
    <scope>NUCLEOTIDE SEQUENCE [LARGE SCALE GENOMIC DNA]</scope>
    <source>
        <strain evidence="2 3">IL</strain>
    </source>
</reference>
<keyword evidence="1" id="KW-0472">Membrane</keyword>
<evidence type="ECO:0000256" key="1">
    <source>
        <dbReference type="SAM" id="Phobius"/>
    </source>
</evidence>
<comment type="caution">
    <text evidence="2">The sequence shown here is derived from an EMBL/GenBank/DDBJ whole genome shotgun (WGS) entry which is preliminary data.</text>
</comment>
<evidence type="ECO:0000313" key="3">
    <source>
        <dbReference type="Proteomes" id="UP000243534"/>
    </source>
</evidence>
<feature type="transmembrane region" description="Helical" evidence="1">
    <location>
        <begin position="38"/>
        <end position="63"/>
    </location>
</feature>
<name>A0A1E7Z2N0_9GAMM</name>
<gene>
    <name evidence="2" type="ORF">BBW68_07050</name>
</gene>
<organism evidence="2 3">
    <name type="scientific">Candidatus Erwinia dacicola</name>
    <dbReference type="NCBI Taxonomy" id="252393"/>
    <lineage>
        <taxon>Bacteria</taxon>
        <taxon>Pseudomonadati</taxon>
        <taxon>Pseudomonadota</taxon>
        <taxon>Gammaproteobacteria</taxon>
        <taxon>Enterobacterales</taxon>
        <taxon>Erwiniaceae</taxon>
        <taxon>Erwinia</taxon>
    </lineage>
</organism>
<accession>A0A1E7Z2N0</accession>
<dbReference type="Proteomes" id="UP000243534">
    <property type="component" value="Unassembled WGS sequence"/>
</dbReference>
<sequence length="67" mass="7619">MRKREREITLLYGMSFIRDDVLNHPLPKHSAKDRLITFVHYAFAFASVITLAASTIILILSFIPTTG</sequence>
<dbReference type="AlphaFoldDB" id="A0A1E7Z2N0"/>
<evidence type="ECO:0000313" key="2">
    <source>
        <dbReference type="EMBL" id="OFC63026.1"/>
    </source>
</evidence>
<keyword evidence="1" id="KW-0812">Transmembrane</keyword>